<sequence>MVVETPNIPTKSVSVRPAEADTAKLAEGVAAVSISTPEDGSLPPHRSHDPQYNQKRSDPFQFGSRFLGESDDVFEFNAWDHVEVDDTYKEYAEQQYAMQRGSPVSDFDKRRFNGDPAKWWDLFYKNNTANFFKDRKWLQQEFPILGRVVQEVAGPMTLLEIGAGAGNTAFPVLANNKNPKLKVHACDFSKKAVAVMRAHAEYDTQFIQADVWDVASDVLPPDLEEGSVDVAVMVFIFSALAPDQWQKAVDNVYRLLKPGGEVCFRDYGRGDLAQVRFRKGRYLEENFYVRGDGTRVYFFDKDELAGIWTGQLNGSEETTTPAKFEVLNLGVDRRMLVNRARKLKMHRCWLQGRFKKI</sequence>
<gene>
    <name evidence="7" type="ORF">E0L32_009788</name>
</gene>
<evidence type="ECO:0000256" key="1">
    <source>
        <dbReference type="ARBA" id="ARBA00009725"/>
    </source>
</evidence>
<proteinExistence type="inferred from homology"/>
<dbReference type="GO" id="GO:0032259">
    <property type="term" value="P:methylation"/>
    <property type="evidence" value="ECO:0007669"/>
    <property type="project" value="UniProtKB-KW"/>
</dbReference>
<dbReference type="AlphaFoldDB" id="A0A507APS5"/>
<accession>A0A507APS5</accession>
<evidence type="ECO:0000256" key="2">
    <source>
        <dbReference type="ARBA" id="ARBA00022603"/>
    </source>
</evidence>
<dbReference type="OrthoDB" id="417697at2759"/>
<dbReference type="PIRSF" id="PIRSF037755">
    <property type="entry name" value="Mettl2_prd"/>
    <property type="match status" value="1"/>
</dbReference>
<comment type="similarity">
    <text evidence="1 4">Belongs to the methyltransferase superfamily. METL family.</text>
</comment>
<organism evidence="7 8">
    <name type="scientific">Thyridium curvatum</name>
    <dbReference type="NCBI Taxonomy" id="1093900"/>
    <lineage>
        <taxon>Eukaryota</taxon>
        <taxon>Fungi</taxon>
        <taxon>Dikarya</taxon>
        <taxon>Ascomycota</taxon>
        <taxon>Pezizomycotina</taxon>
        <taxon>Sordariomycetes</taxon>
        <taxon>Sordariomycetidae</taxon>
        <taxon>Thyridiales</taxon>
        <taxon>Thyridiaceae</taxon>
        <taxon>Thyridium</taxon>
    </lineage>
</organism>
<dbReference type="InterPro" id="IPR026113">
    <property type="entry name" value="METTL2/6/8-like"/>
</dbReference>
<reference evidence="7 8" key="1">
    <citation type="submission" date="2019-06" db="EMBL/GenBank/DDBJ databases">
        <title>Draft genome sequence of the filamentous fungus Phialemoniopsis curvata isolated from diesel fuel.</title>
        <authorList>
            <person name="Varaljay V.A."/>
            <person name="Lyon W.J."/>
            <person name="Crouch A.L."/>
            <person name="Drake C.E."/>
            <person name="Hollomon J.M."/>
            <person name="Nadeau L.J."/>
            <person name="Nunn H.S."/>
            <person name="Stevenson B.S."/>
            <person name="Bojanowski C.L."/>
            <person name="Crookes-Goodson W.J."/>
        </authorList>
    </citation>
    <scope>NUCLEOTIDE SEQUENCE [LARGE SCALE GENOMIC DNA]</scope>
    <source>
        <strain evidence="7 8">D216</strain>
    </source>
</reference>
<feature type="region of interest" description="Disordered" evidence="5">
    <location>
        <begin position="1"/>
        <end position="20"/>
    </location>
</feature>
<dbReference type="GeneID" id="41977235"/>
<dbReference type="InterPro" id="IPR013217">
    <property type="entry name" value="Methyltransf_12"/>
</dbReference>
<dbReference type="Pfam" id="PF08242">
    <property type="entry name" value="Methyltransf_12"/>
    <property type="match status" value="1"/>
</dbReference>
<dbReference type="InParanoid" id="A0A507APS5"/>
<comment type="function">
    <text evidence="4">S-adenosyl-L-methionine-dependent methyltransferase.</text>
</comment>
<dbReference type="SUPFAM" id="SSF53335">
    <property type="entry name" value="S-adenosyl-L-methionine-dependent methyltransferases"/>
    <property type="match status" value="1"/>
</dbReference>
<feature type="domain" description="Methyltransferase type 12" evidence="6">
    <location>
        <begin position="159"/>
        <end position="261"/>
    </location>
</feature>
<keyword evidence="2 4" id="KW-0489">Methyltransferase</keyword>
<evidence type="ECO:0000259" key="6">
    <source>
        <dbReference type="Pfam" id="PF08242"/>
    </source>
</evidence>
<dbReference type="Gene3D" id="3.40.50.150">
    <property type="entry name" value="Vaccinia Virus protein VP39"/>
    <property type="match status" value="1"/>
</dbReference>
<dbReference type="Proteomes" id="UP000319257">
    <property type="component" value="Unassembled WGS sequence"/>
</dbReference>
<dbReference type="PANTHER" id="PTHR22809">
    <property type="entry name" value="METHYLTRANSFERASE-RELATED"/>
    <property type="match status" value="1"/>
</dbReference>
<dbReference type="EC" id="2.1.1.-" evidence="4"/>
<dbReference type="CDD" id="cd02440">
    <property type="entry name" value="AdoMet_MTases"/>
    <property type="match status" value="1"/>
</dbReference>
<dbReference type="EMBL" id="SKBQ01000074">
    <property type="protein sequence ID" value="TPX08726.1"/>
    <property type="molecule type" value="Genomic_DNA"/>
</dbReference>
<dbReference type="InterPro" id="IPR029063">
    <property type="entry name" value="SAM-dependent_MTases_sf"/>
</dbReference>
<dbReference type="STRING" id="1093900.A0A507APS5"/>
<evidence type="ECO:0000256" key="3">
    <source>
        <dbReference type="ARBA" id="ARBA00022679"/>
    </source>
</evidence>
<dbReference type="PANTHER" id="PTHR22809:SF11">
    <property type="entry name" value="TRNA N(3)-METHYLCYTIDINE METHYLTRANSFERASE METTL2"/>
    <property type="match status" value="1"/>
</dbReference>
<dbReference type="RefSeq" id="XP_030990437.1">
    <property type="nucleotide sequence ID" value="XM_031144790.1"/>
</dbReference>
<keyword evidence="3 4" id="KW-0808">Transferase</keyword>
<name>A0A507APS5_9PEZI</name>
<evidence type="ECO:0000313" key="8">
    <source>
        <dbReference type="Proteomes" id="UP000319257"/>
    </source>
</evidence>
<evidence type="ECO:0000256" key="5">
    <source>
        <dbReference type="SAM" id="MobiDB-lite"/>
    </source>
</evidence>
<dbReference type="GO" id="GO:0052735">
    <property type="term" value="F:tRNA (cytidine-3-)-methyltransferase activity"/>
    <property type="evidence" value="ECO:0007669"/>
    <property type="project" value="TreeGrafter"/>
</dbReference>
<evidence type="ECO:0000313" key="7">
    <source>
        <dbReference type="EMBL" id="TPX08726.1"/>
    </source>
</evidence>
<feature type="region of interest" description="Disordered" evidence="5">
    <location>
        <begin position="35"/>
        <end position="55"/>
    </location>
</feature>
<comment type="caution">
    <text evidence="7">The sequence shown here is derived from an EMBL/GenBank/DDBJ whole genome shotgun (WGS) entry which is preliminary data.</text>
</comment>
<dbReference type="FunFam" id="3.40.50.150:FF:000221">
    <property type="entry name" value="Methyltransferase-like protein"/>
    <property type="match status" value="1"/>
</dbReference>
<evidence type="ECO:0000256" key="4">
    <source>
        <dbReference type="PIRNR" id="PIRNR037755"/>
    </source>
</evidence>
<keyword evidence="8" id="KW-1185">Reference proteome</keyword>
<protein>
    <recommendedName>
        <fullName evidence="4">tRNA N(3)-methylcytidine methyltransferase</fullName>
        <ecNumber evidence="4">2.1.1.-</ecNumber>
    </recommendedName>
</protein>